<evidence type="ECO:0000259" key="9">
    <source>
        <dbReference type="Pfam" id="PF19269"/>
    </source>
</evidence>
<dbReference type="FunFam" id="3.40.50.620:FF:000045">
    <property type="entry name" value="Glutamate--tRNA ligase, mitochondrial"/>
    <property type="match status" value="1"/>
</dbReference>
<evidence type="ECO:0000256" key="3">
    <source>
        <dbReference type="ARBA" id="ARBA00022741"/>
    </source>
</evidence>
<feature type="domain" description="Aminoacyl-tRNA synthetase class I anticodon-binding" evidence="9">
    <location>
        <begin position="355"/>
        <end position="486"/>
    </location>
</feature>
<dbReference type="InterPro" id="IPR045462">
    <property type="entry name" value="aa-tRNA-synth_I_cd-bd"/>
</dbReference>
<dbReference type="PANTHER" id="PTHR43311:SF2">
    <property type="entry name" value="GLUTAMATE--TRNA LIGASE, MITOCHONDRIAL-RELATED"/>
    <property type="match status" value="1"/>
</dbReference>
<dbReference type="Gene3D" id="1.10.10.350">
    <property type="match status" value="1"/>
</dbReference>
<comment type="catalytic activity">
    <reaction evidence="7">
        <text>tRNA(Glu) + L-glutamate + ATP = L-glutamyl-tRNA(Glu) + AMP + diphosphate</text>
        <dbReference type="Rhea" id="RHEA:23540"/>
        <dbReference type="Rhea" id="RHEA-COMP:9663"/>
        <dbReference type="Rhea" id="RHEA-COMP:9680"/>
        <dbReference type="ChEBI" id="CHEBI:29985"/>
        <dbReference type="ChEBI" id="CHEBI:30616"/>
        <dbReference type="ChEBI" id="CHEBI:33019"/>
        <dbReference type="ChEBI" id="CHEBI:78442"/>
        <dbReference type="ChEBI" id="CHEBI:78520"/>
        <dbReference type="ChEBI" id="CHEBI:456215"/>
        <dbReference type="EC" id="6.1.1.17"/>
    </reaction>
</comment>
<comment type="caution">
    <text evidence="10">The sequence shown here is derived from an EMBL/GenBank/DDBJ whole genome shotgun (WGS) entry which is preliminary data.</text>
</comment>
<dbReference type="SUPFAM" id="SSF52374">
    <property type="entry name" value="Nucleotidylyl transferase"/>
    <property type="match status" value="1"/>
</dbReference>
<reference evidence="10 11" key="1">
    <citation type="journal article" date="2016" name="Nat. Commun.">
        <title>Thousands of microbial genomes shed light on interconnected biogeochemical processes in an aquifer system.</title>
        <authorList>
            <person name="Anantharaman K."/>
            <person name="Brown C.T."/>
            <person name="Hug L.A."/>
            <person name="Sharon I."/>
            <person name="Castelle C.J."/>
            <person name="Probst A.J."/>
            <person name="Thomas B.C."/>
            <person name="Singh A."/>
            <person name="Wilkins M.J."/>
            <person name="Karaoz U."/>
            <person name="Brodie E.L."/>
            <person name="Williams K.H."/>
            <person name="Hubbard S.S."/>
            <person name="Banfield J.F."/>
        </authorList>
    </citation>
    <scope>NUCLEOTIDE SEQUENCE [LARGE SCALE GENOMIC DNA]</scope>
</reference>
<keyword evidence="3 7" id="KW-0547">Nucleotide-binding</keyword>
<dbReference type="STRING" id="1802610.A2W32_00290"/>
<protein>
    <recommendedName>
        <fullName evidence="7">Glutamate--tRNA ligase</fullName>
        <ecNumber evidence="7">6.1.1.17</ecNumber>
    </recommendedName>
    <alternativeName>
        <fullName evidence="7">Glutamyl-tRNA synthetase</fullName>
        <shortName evidence="7">GluRS</shortName>
    </alternativeName>
</protein>
<keyword evidence="4 7" id="KW-0067">ATP-binding</keyword>
<feature type="domain" description="Glutamyl/glutaminyl-tRNA synthetase class Ib catalytic" evidence="8">
    <location>
        <begin position="3"/>
        <end position="323"/>
    </location>
</feature>
<name>A0A1F4UUF8_UNCKA</name>
<dbReference type="Pfam" id="PF00749">
    <property type="entry name" value="tRNA-synt_1c"/>
    <property type="match status" value="1"/>
</dbReference>
<organism evidence="10 11">
    <name type="scientific">candidate division WWE3 bacterium RBG_16_37_10</name>
    <dbReference type="NCBI Taxonomy" id="1802610"/>
    <lineage>
        <taxon>Bacteria</taxon>
        <taxon>Katanobacteria</taxon>
    </lineage>
</organism>
<dbReference type="InterPro" id="IPR008925">
    <property type="entry name" value="aa_tRNA-synth_I_cd-bd_sf"/>
</dbReference>
<dbReference type="GO" id="GO:0000049">
    <property type="term" value="F:tRNA binding"/>
    <property type="evidence" value="ECO:0007669"/>
    <property type="project" value="InterPro"/>
</dbReference>
<dbReference type="AlphaFoldDB" id="A0A1F4UUF8"/>
<feature type="binding site" evidence="7">
    <location>
        <position position="256"/>
    </location>
    <ligand>
        <name>ATP</name>
        <dbReference type="ChEBI" id="CHEBI:30616"/>
    </ligand>
</feature>
<dbReference type="InterPro" id="IPR020058">
    <property type="entry name" value="Glu/Gln-tRNA-synth_Ib_cat-dom"/>
</dbReference>
<keyword evidence="6 7" id="KW-0030">Aminoacyl-tRNA synthetase</keyword>
<comment type="subunit">
    <text evidence="7">Monomer.</text>
</comment>
<evidence type="ECO:0000313" key="11">
    <source>
        <dbReference type="Proteomes" id="UP000177371"/>
    </source>
</evidence>
<dbReference type="InterPro" id="IPR000924">
    <property type="entry name" value="Glu/Gln-tRNA-synth"/>
</dbReference>
<dbReference type="GO" id="GO:0005737">
    <property type="term" value="C:cytoplasm"/>
    <property type="evidence" value="ECO:0007669"/>
    <property type="project" value="UniProtKB-SubCell"/>
</dbReference>
<dbReference type="CDD" id="cd00808">
    <property type="entry name" value="GluRS_core"/>
    <property type="match status" value="1"/>
</dbReference>
<feature type="short sequence motif" description="'KMSKS' region" evidence="7">
    <location>
        <begin position="253"/>
        <end position="257"/>
    </location>
</feature>
<dbReference type="GO" id="GO:0008270">
    <property type="term" value="F:zinc ion binding"/>
    <property type="evidence" value="ECO:0007669"/>
    <property type="project" value="InterPro"/>
</dbReference>
<dbReference type="GO" id="GO:0004818">
    <property type="term" value="F:glutamate-tRNA ligase activity"/>
    <property type="evidence" value="ECO:0007669"/>
    <property type="project" value="UniProtKB-UniRule"/>
</dbReference>
<dbReference type="InterPro" id="IPR020751">
    <property type="entry name" value="aa-tRNA-synth_I_codon-bd_sub2"/>
</dbReference>
<evidence type="ECO:0000256" key="1">
    <source>
        <dbReference type="ARBA" id="ARBA00007894"/>
    </source>
</evidence>
<accession>A0A1F4UUF8</accession>
<evidence type="ECO:0000256" key="4">
    <source>
        <dbReference type="ARBA" id="ARBA00022840"/>
    </source>
</evidence>
<evidence type="ECO:0000256" key="2">
    <source>
        <dbReference type="ARBA" id="ARBA00022598"/>
    </source>
</evidence>
<evidence type="ECO:0000256" key="6">
    <source>
        <dbReference type="ARBA" id="ARBA00023146"/>
    </source>
</evidence>
<dbReference type="InterPro" id="IPR049940">
    <property type="entry name" value="GluQ/Sye"/>
</dbReference>
<dbReference type="EC" id="6.1.1.17" evidence="7"/>
<keyword evidence="2 7" id="KW-0436">Ligase</keyword>
<evidence type="ECO:0000259" key="8">
    <source>
        <dbReference type="Pfam" id="PF00749"/>
    </source>
</evidence>
<evidence type="ECO:0000256" key="7">
    <source>
        <dbReference type="HAMAP-Rule" id="MF_00022"/>
    </source>
</evidence>
<comment type="subcellular location">
    <subcellularLocation>
        <location evidence="7">Cytoplasm</location>
    </subcellularLocation>
</comment>
<comment type="caution">
    <text evidence="7">Lacks conserved residue(s) required for the propagation of feature annotation.</text>
</comment>
<dbReference type="EMBL" id="MEUT01000066">
    <property type="protein sequence ID" value="OGC48591.1"/>
    <property type="molecule type" value="Genomic_DNA"/>
</dbReference>
<dbReference type="PRINTS" id="PR00987">
    <property type="entry name" value="TRNASYNTHGLU"/>
</dbReference>
<dbReference type="Proteomes" id="UP000177371">
    <property type="component" value="Unassembled WGS sequence"/>
</dbReference>
<dbReference type="Pfam" id="PF19269">
    <property type="entry name" value="Anticodon_2"/>
    <property type="match status" value="1"/>
</dbReference>
<comment type="function">
    <text evidence="7">Catalyzes the attachment of glutamate to tRNA(Glu) in a two-step reaction: glutamate is first activated by ATP to form Glu-AMP and then transferred to the acceptor end of tRNA(Glu).</text>
</comment>
<dbReference type="GO" id="GO:0005524">
    <property type="term" value="F:ATP binding"/>
    <property type="evidence" value="ECO:0007669"/>
    <property type="project" value="UniProtKB-UniRule"/>
</dbReference>
<dbReference type="SUPFAM" id="SSF48163">
    <property type="entry name" value="An anticodon-binding domain of class I aminoacyl-tRNA synthetases"/>
    <property type="match status" value="1"/>
</dbReference>
<comment type="similarity">
    <text evidence="1 7">Belongs to the class-I aminoacyl-tRNA synthetase family. Glutamate--tRNA ligase type 1 subfamily.</text>
</comment>
<dbReference type="InterPro" id="IPR004527">
    <property type="entry name" value="Glu-tRNA-ligase_bac/mito"/>
</dbReference>
<dbReference type="Gene3D" id="3.40.50.620">
    <property type="entry name" value="HUPs"/>
    <property type="match status" value="1"/>
</dbReference>
<dbReference type="InterPro" id="IPR033910">
    <property type="entry name" value="GluRS_core"/>
</dbReference>
<dbReference type="InterPro" id="IPR014729">
    <property type="entry name" value="Rossmann-like_a/b/a_fold"/>
</dbReference>
<proteinExistence type="inferred from homology"/>
<sequence length="490" mass="57494">MPQVRTRMAPSPTGEYHIGGMRTLLYNYAFAKKNSGKFILRIEDTDRERYVEGAAKRLMQVIKDYGLDWDEGPEADGPFKPYIQSQRLDVYKKHAQELIKNGDAYYCFCSEERLEKLREEQRKQGLPTTKYDKNCLNLDKKEIEEKLNGGERHVIRLKVPEDEEILVNDIILGEVKFNSNDIDDQVLLKSDGYPTYHLAVVVDDHLMEISHVLRGLEWLPSTPKHILLYKYFGWELPVYGHLPLLKEIRENKKLSKRMGSVSAQGFLEEGYIPEAMLNFLMFLGWNPGTEKEIYSVEEFIRDFSLEKVQKSDMVSFDRDKLIWYNAFYVRKLSVEDLYNKLIVWEDKYNLEFKIQKFSKDYLLKVLELVHERLHVYKDIKELISYFFETPFVNKDLLLEKSKDPVSAADILSSYIKLYNEMNNSDWNKENLDKRSHELLTLKGYKPKEAFMTLRVALTGKEATPPLFDVLGLMEKQEVLDRLKSALNLIS</sequence>
<dbReference type="NCBIfam" id="TIGR00464">
    <property type="entry name" value="gltX_bact"/>
    <property type="match status" value="1"/>
</dbReference>
<evidence type="ECO:0000256" key="5">
    <source>
        <dbReference type="ARBA" id="ARBA00022917"/>
    </source>
</evidence>
<dbReference type="PANTHER" id="PTHR43311">
    <property type="entry name" value="GLUTAMATE--TRNA LIGASE"/>
    <property type="match status" value="1"/>
</dbReference>
<feature type="short sequence motif" description="'HIGH' region" evidence="7">
    <location>
        <begin position="10"/>
        <end position="20"/>
    </location>
</feature>
<dbReference type="HAMAP" id="MF_00022">
    <property type="entry name" value="Glu_tRNA_synth_type1"/>
    <property type="match status" value="1"/>
</dbReference>
<dbReference type="GO" id="GO:0006424">
    <property type="term" value="P:glutamyl-tRNA aminoacylation"/>
    <property type="evidence" value="ECO:0007669"/>
    <property type="project" value="UniProtKB-UniRule"/>
</dbReference>
<keyword evidence="7" id="KW-0963">Cytoplasm</keyword>
<gene>
    <name evidence="7" type="primary">gltX</name>
    <name evidence="10" type="ORF">A2W32_00290</name>
</gene>
<keyword evidence="5 7" id="KW-0648">Protein biosynthesis</keyword>
<evidence type="ECO:0000313" key="10">
    <source>
        <dbReference type="EMBL" id="OGC48591.1"/>
    </source>
</evidence>